<keyword evidence="1" id="KW-0472">Membrane</keyword>
<proteinExistence type="predicted"/>
<comment type="caution">
    <text evidence="3">The sequence shown here is derived from an EMBL/GenBank/DDBJ whole genome shotgun (WGS) entry which is preliminary data.</text>
</comment>
<keyword evidence="1" id="KW-1133">Transmembrane helix</keyword>
<organism evidence="3 4">
    <name type="scientific">Flagellimonas sediminis</name>
    <dbReference type="NCBI Taxonomy" id="2696468"/>
    <lineage>
        <taxon>Bacteria</taxon>
        <taxon>Pseudomonadati</taxon>
        <taxon>Bacteroidota</taxon>
        <taxon>Flavobacteriia</taxon>
        <taxon>Flavobacteriales</taxon>
        <taxon>Flavobacteriaceae</taxon>
        <taxon>Flagellimonas</taxon>
    </lineage>
</organism>
<reference evidence="3 4" key="1">
    <citation type="submission" date="2020-01" db="EMBL/GenBank/DDBJ databases">
        <title>Muricauda sediminis sp.nov. 40Bstr401.</title>
        <authorList>
            <person name="Xue Z."/>
            <person name="Zhu S."/>
            <person name="Ren N."/>
            <person name="Chen T."/>
            <person name="Chen X."/>
            <person name="Chen J."/>
            <person name="Yang J."/>
        </authorList>
    </citation>
    <scope>NUCLEOTIDE SEQUENCE [LARGE SCALE GENOMIC DNA]</scope>
    <source>
        <strain evidence="3 4">40Bstr401</strain>
    </source>
</reference>
<evidence type="ECO:0000259" key="2">
    <source>
        <dbReference type="Pfam" id="PF17032"/>
    </source>
</evidence>
<keyword evidence="1" id="KW-0812">Transmembrane</keyword>
<sequence length="202" mass="23157">MIIYGARAVHLKSAQPKSIICPSCSTQGSSVISIYRKHAHIFWIPLFPITKNGISQCQHCKKVLEPKEMPEPIKREYINLKNDTKGPIWQFAGLGIIAALISWGIYTNIEDKKKESVYLQLPQMGDVYKYKVENGNYSTFKIVDVSQDSIFISPNEYEINKIGQVYTIDKPENYSEIVYGMSKTKVKEMYDSGEIYDIDRLE</sequence>
<name>A0A6I5KTY9_9FLAO</name>
<protein>
    <submittedName>
        <fullName evidence="3">Zinc-ribbon domain-containing protein</fullName>
    </submittedName>
</protein>
<dbReference type="Pfam" id="PF17032">
    <property type="entry name" value="Zn_ribbon_15"/>
    <property type="match status" value="1"/>
</dbReference>
<evidence type="ECO:0000313" key="3">
    <source>
        <dbReference type="EMBL" id="NDV43953.1"/>
    </source>
</evidence>
<accession>A0A6I5KTY9</accession>
<evidence type="ECO:0000313" key="4">
    <source>
        <dbReference type="Proteomes" id="UP000468707"/>
    </source>
</evidence>
<evidence type="ECO:0000256" key="1">
    <source>
        <dbReference type="SAM" id="Phobius"/>
    </source>
</evidence>
<feature type="domain" description="Zinc-ribbon 15" evidence="2">
    <location>
        <begin position="19"/>
        <end position="68"/>
    </location>
</feature>
<dbReference type="AlphaFoldDB" id="A0A6I5KTY9"/>
<dbReference type="EMBL" id="JAAAMI010000005">
    <property type="protein sequence ID" value="NDV43953.1"/>
    <property type="molecule type" value="Genomic_DNA"/>
</dbReference>
<feature type="transmembrane region" description="Helical" evidence="1">
    <location>
        <begin position="88"/>
        <end position="106"/>
    </location>
</feature>
<keyword evidence="4" id="KW-1185">Reference proteome</keyword>
<dbReference type="InterPro" id="IPR031493">
    <property type="entry name" value="Zinc_ribbon_15"/>
</dbReference>
<dbReference type="Proteomes" id="UP000468707">
    <property type="component" value="Unassembled WGS sequence"/>
</dbReference>
<gene>
    <name evidence="3" type="ORF">GTK07_11505</name>
</gene>